<sequence>MTHILVPVAESATLRRTVEYAIESALEASDGDARVTFGYVISADSTRLPGSELETAGEELLERTEIWAEEDAAEHTDELTVETVVLGADEYLFSPSDVARVIGARAVSTGVDRIVLDPEYDPGAGQPLLEPLKTELSRDDRFGVEEAPVEHPRRSARFVAPASASRFIGTFVISFVFYQVIGGFAGLFDLVTGVATALIAAIVLSQVTFARPPQVGASLARLARWCVFAPVLLWEILVANLQVATVILNPRAEIDPRMTRIHAAVWGALPVATLANSITLTPGTLTVRERGQDLYVHSLLPVSREGLFDGSLERWVRFVFYGRRAMRIDSPRERGDAEVLQTSDDEEDERASDADESAGGESA</sequence>
<evidence type="ECO:0000256" key="5">
    <source>
        <dbReference type="ARBA" id="ARBA00023136"/>
    </source>
</evidence>
<evidence type="ECO:0000256" key="3">
    <source>
        <dbReference type="ARBA" id="ARBA00022692"/>
    </source>
</evidence>
<name>A0AAV3TD09_9EURY</name>
<dbReference type="InterPro" id="IPR006016">
    <property type="entry name" value="UspA"/>
</dbReference>
<evidence type="ECO:0000256" key="2">
    <source>
        <dbReference type="ARBA" id="ARBA00022475"/>
    </source>
</evidence>
<keyword evidence="2" id="KW-1003">Cell membrane</keyword>
<dbReference type="NCBIfam" id="NF009295">
    <property type="entry name" value="PRK12652.1"/>
    <property type="match status" value="1"/>
</dbReference>
<comment type="caution">
    <text evidence="9">The sequence shown here is derived from an EMBL/GenBank/DDBJ whole genome shotgun (WGS) entry which is preliminary data.</text>
</comment>
<evidence type="ECO:0000313" key="9">
    <source>
        <dbReference type="EMBL" id="GAA0680826.1"/>
    </source>
</evidence>
<dbReference type="AlphaFoldDB" id="A0AAV3TD09"/>
<dbReference type="Gene3D" id="3.40.50.620">
    <property type="entry name" value="HUPs"/>
    <property type="match status" value="1"/>
</dbReference>
<dbReference type="PANTHER" id="PTHR34584:SF1">
    <property type="entry name" value="NA(+)_H(+) ANTIPORTER SUBUNIT E1"/>
    <property type="match status" value="1"/>
</dbReference>
<keyword evidence="5 7" id="KW-0472">Membrane</keyword>
<proteinExistence type="predicted"/>
<comment type="subcellular location">
    <subcellularLocation>
        <location evidence="1">Cell membrane</location>
        <topology evidence="1">Multi-pass membrane protein</topology>
    </subcellularLocation>
</comment>
<protein>
    <submittedName>
        <fullName evidence="9">Monovalent cation/H+ antiporter subunit E</fullName>
    </submittedName>
</protein>
<feature type="compositionally biased region" description="Acidic residues" evidence="6">
    <location>
        <begin position="343"/>
        <end position="363"/>
    </location>
</feature>
<dbReference type="PANTHER" id="PTHR34584">
    <property type="entry name" value="NA(+)/H(+) ANTIPORTER SUBUNIT E1"/>
    <property type="match status" value="1"/>
</dbReference>
<dbReference type="Proteomes" id="UP001500420">
    <property type="component" value="Unassembled WGS sequence"/>
</dbReference>
<organism evidence="9 10">
    <name type="scientific">Natronoarchaeum mannanilyticum</name>
    <dbReference type="NCBI Taxonomy" id="926360"/>
    <lineage>
        <taxon>Archaea</taxon>
        <taxon>Methanobacteriati</taxon>
        <taxon>Methanobacteriota</taxon>
        <taxon>Stenosarchaea group</taxon>
        <taxon>Halobacteria</taxon>
        <taxon>Halobacteriales</taxon>
        <taxon>Natronoarchaeaceae</taxon>
    </lineage>
</organism>
<evidence type="ECO:0000259" key="8">
    <source>
        <dbReference type="Pfam" id="PF00582"/>
    </source>
</evidence>
<evidence type="ECO:0000256" key="7">
    <source>
        <dbReference type="SAM" id="Phobius"/>
    </source>
</evidence>
<dbReference type="SUPFAM" id="SSF52402">
    <property type="entry name" value="Adenine nucleotide alpha hydrolases-like"/>
    <property type="match status" value="1"/>
</dbReference>
<evidence type="ECO:0000313" key="10">
    <source>
        <dbReference type="Proteomes" id="UP001500420"/>
    </source>
</evidence>
<evidence type="ECO:0000256" key="1">
    <source>
        <dbReference type="ARBA" id="ARBA00004651"/>
    </source>
</evidence>
<dbReference type="Pfam" id="PF00582">
    <property type="entry name" value="Usp"/>
    <property type="match status" value="1"/>
</dbReference>
<dbReference type="InterPro" id="IPR002758">
    <property type="entry name" value="Cation_antiport_E"/>
</dbReference>
<evidence type="ECO:0000256" key="6">
    <source>
        <dbReference type="SAM" id="MobiDB-lite"/>
    </source>
</evidence>
<feature type="transmembrane region" description="Helical" evidence="7">
    <location>
        <begin position="187"/>
        <end position="210"/>
    </location>
</feature>
<dbReference type="Pfam" id="PF01899">
    <property type="entry name" value="MNHE"/>
    <property type="match status" value="1"/>
</dbReference>
<reference evidence="9 10" key="1">
    <citation type="journal article" date="2019" name="Int. J. Syst. Evol. Microbiol.">
        <title>The Global Catalogue of Microorganisms (GCM) 10K type strain sequencing project: providing services to taxonomists for standard genome sequencing and annotation.</title>
        <authorList>
            <consortium name="The Broad Institute Genomics Platform"/>
            <consortium name="The Broad Institute Genome Sequencing Center for Infectious Disease"/>
            <person name="Wu L."/>
            <person name="Ma J."/>
        </authorList>
    </citation>
    <scope>NUCLEOTIDE SEQUENCE [LARGE SCALE GENOMIC DNA]</scope>
    <source>
        <strain evidence="9 10">JCM 16328</strain>
    </source>
</reference>
<gene>
    <name evidence="9" type="ORF">GCM10009020_32190</name>
</gene>
<feature type="transmembrane region" description="Helical" evidence="7">
    <location>
        <begin position="261"/>
        <end position="280"/>
    </location>
</feature>
<dbReference type="EMBL" id="BAAADV010000007">
    <property type="protein sequence ID" value="GAA0680826.1"/>
    <property type="molecule type" value="Genomic_DNA"/>
</dbReference>
<keyword evidence="4 7" id="KW-1133">Transmembrane helix</keyword>
<keyword evidence="3 7" id="KW-0812">Transmembrane</keyword>
<feature type="domain" description="UspA" evidence="8">
    <location>
        <begin position="2"/>
        <end position="86"/>
    </location>
</feature>
<keyword evidence="10" id="KW-1185">Reference proteome</keyword>
<dbReference type="InterPro" id="IPR014729">
    <property type="entry name" value="Rossmann-like_a/b/a_fold"/>
</dbReference>
<feature type="transmembrane region" description="Helical" evidence="7">
    <location>
        <begin position="222"/>
        <end position="241"/>
    </location>
</feature>
<dbReference type="GO" id="GO:0008324">
    <property type="term" value="F:monoatomic cation transmembrane transporter activity"/>
    <property type="evidence" value="ECO:0007669"/>
    <property type="project" value="InterPro"/>
</dbReference>
<accession>A0AAV3TD09</accession>
<dbReference type="GO" id="GO:0005886">
    <property type="term" value="C:plasma membrane"/>
    <property type="evidence" value="ECO:0007669"/>
    <property type="project" value="UniProtKB-SubCell"/>
</dbReference>
<dbReference type="RefSeq" id="WP_343775175.1">
    <property type="nucleotide sequence ID" value="NZ_BAAADV010000007.1"/>
</dbReference>
<evidence type="ECO:0000256" key="4">
    <source>
        <dbReference type="ARBA" id="ARBA00022989"/>
    </source>
</evidence>
<feature type="region of interest" description="Disordered" evidence="6">
    <location>
        <begin position="332"/>
        <end position="363"/>
    </location>
</feature>